<dbReference type="Gene3D" id="3.40.50.720">
    <property type="entry name" value="NAD(P)-binding Rossmann-like Domain"/>
    <property type="match status" value="1"/>
</dbReference>
<proteinExistence type="inferred from homology"/>
<evidence type="ECO:0000313" key="10">
    <source>
        <dbReference type="Proteomes" id="UP001143304"/>
    </source>
</evidence>
<feature type="domain" description="Bacterial sugar transferase" evidence="8">
    <location>
        <begin position="280"/>
        <end position="461"/>
    </location>
</feature>
<protein>
    <submittedName>
        <fullName evidence="9">Undecaprenyl-phosphate glucose phosphotransferase</fullName>
        <ecNumber evidence="9">2.7.8.31</ecNumber>
    </submittedName>
</protein>
<dbReference type="Proteomes" id="UP001143304">
    <property type="component" value="Unassembled WGS sequence"/>
</dbReference>
<feature type="transmembrane region" description="Helical" evidence="7">
    <location>
        <begin position="286"/>
        <end position="306"/>
    </location>
</feature>
<evidence type="ECO:0000256" key="1">
    <source>
        <dbReference type="ARBA" id="ARBA00004141"/>
    </source>
</evidence>
<keyword evidence="10" id="KW-1185">Reference proteome</keyword>
<comment type="subcellular location">
    <subcellularLocation>
        <location evidence="1">Membrane</location>
        <topology evidence="1">Multi-pass membrane protein</topology>
    </subcellularLocation>
</comment>
<evidence type="ECO:0000256" key="6">
    <source>
        <dbReference type="ARBA" id="ARBA00023136"/>
    </source>
</evidence>
<comment type="similarity">
    <text evidence="2">Belongs to the bacterial sugar transferase family.</text>
</comment>
<feature type="transmembrane region" description="Helical" evidence="7">
    <location>
        <begin position="12"/>
        <end position="33"/>
    </location>
</feature>
<evidence type="ECO:0000256" key="2">
    <source>
        <dbReference type="ARBA" id="ARBA00006464"/>
    </source>
</evidence>
<dbReference type="RefSeq" id="WP_279250508.1">
    <property type="nucleotide sequence ID" value="NZ_SHNO01000001.1"/>
</dbReference>
<feature type="transmembrane region" description="Helical" evidence="7">
    <location>
        <begin position="110"/>
        <end position="128"/>
    </location>
</feature>
<reference evidence="9" key="1">
    <citation type="submission" date="2019-02" db="EMBL/GenBank/DDBJ databases">
        <authorList>
            <person name="Li S.-H."/>
        </authorList>
    </citation>
    <scope>NUCLEOTIDE SEQUENCE</scope>
    <source>
        <strain evidence="9">IMCC11814</strain>
    </source>
</reference>
<evidence type="ECO:0000259" key="8">
    <source>
        <dbReference type="Pfam" id="PF02397"/>
    </source>
</evidence>
<organism evidence="9 10">
    <name type="scientific">Candidatus Marimicrobium litorale</name>
    <dbReference type="NCBI Taxonomy" id="2518991"/>
    <lineage>
        <taxon>Bacteria</taxon>
        <taxon>Pseudomonadati</taxon>
        <taxon>Pseudomonadota</taxon>
        <taxon>Gammaproteobacteria</taxon>
        <taxon>Cellvibrionales</taxon>
        <taxon>Halieaceae</taxon>
        <taxon>Marimicrobium</taxon>
    </lineage>
</organism>
<keyword evidence="4 7" id="KW-0812">Transmembrane</keyword>
<accession>A0ABT3T956</accession>
<dbReference type="EC" id="2.7.8.31" evidence="9"/>
<feature type="transmembrane region" description="Helical" evidence="7">
    <location>
        <begin position="78"/>
        <end position="98"/>
    </location>
</feature>
<evidence type="ECO:0000256" key="5">
    <source>
        <dbReference type="ARBA" id="ARBA00022989"/>
    </source>
</evidence>
<feature type="transmembrane region" description="Helical" evidence="7">
    <location>
        <begin position="45"/>
        <end position="66"/>
    </location>
</feature>
<dbReference type="InterPro" id="IPR017473">
    <property type="entry name" value="Undecaprenyl-P_gluc_Ptfrase"/>
</dbReference>
<dbReference type="InterPro" id="IPR003362">
    <property type="entry name" value="Bact_transf"/>
</dbReference>
<evidence type="ECO:0000256" key="3">
    <source>
        <dbReference type="ARBA" id="ARBA00022679"/>
    </source>
</evidence>
<evidence type="ECO:0000313" key="9">
    <source>
        <dbReference type="EMBL" id="MCX2978818.1"/>
    </source>
</evidence>
<dbReference type="Pfam" id="PF13727">
    <property type="entry name" value="CoA_binding_3"/>
    <property type="match status" value="1"/>
</dbReference>
<comment type="caution">
    <text evidence="9">The sequence shown here is derived from an EMBL/GenBank/DDBJ whole genome shotgun (WGS) entry which is preliminary data.</text>
</comment>
<keyword evidence="6 7" id="KW-0472">Membrane</keyword>
<keyword evidence="5 7" id="KW-1133">Transmembrane helix</keyword>
<keyword evidence="3 9" id="KW-0808">Transferase</keyword>
<dbReference type="PANTHER" id="PTHR30576">
    <property type="entry name" value="COLANIC BIOSYNTHESIS UDP-GLUCOSE LIPID CARRIER TRANSFERASE"/>
    <property type="match status" value="1"/>
</dbReference>
<sequence>MTFSTNNTSSSTSSFAALADGLLIALAGWLAYFTRWSKWDMPLDYLSVVILGAGLVLILLPVTGAYRSWRGRLHWRHTGNLIPGLMAVAVILMFIGTLTKSTSEFSRLWMGYWLIYSIIILFSLRWCAANLSSFFSRGNLVNVRVLLVGEGDFVGSIIDKARAAQDIQQWEFIGQVSYNSLTAPGDNIDYGVPAMSPEEMEVLVSQPQPAADEVWIAMDNQTSKQQREVIDLLQSSCLTVRYIPDLSMLALINHVPSEVAGMVVIDLNASPLTGPNALIKAVLDKLFALTALAILAPVLALIALLIKRDSRGPVLFRQPRHGGDGKIIRVLKFRTMHDDVPAPDHANQAQRDDPRITRIGAFLRRTSLDELPQFVNVLKGDMSVVGPRPHPVALNKAFIRRIDAYMQRHRVKPGITGWAQIHGLRGETETLEKMQQRVKYDLYYIEHWSIWLDIKIIARTVIGGWGGKNAY</sequence>
<dbReference type="EMBL" id="SHNO01000001">
    <property type="protein sequence ID" value="MCX2978818.1"/>
    <property type="molecule type" value="Genomic_DNA"/>
</dbReference>
<dbReference type="PANTHER" id="PTHR30576:SF21">
    <property type="entry name" value="UDP-GLUCOSE:UNDECAPRENYL-PHOSPHATE GLUCOSE-1-PHOSPHATE TRANSFERASE"/>
    <property type="match status" value="1"/>
</dbReference>
<dbReference type="GO" id="GO:0089702">
    <property type="term" value="F:undecaprenyl-phosphate glucose phosphotransferase activity"/>
    <property type="evidence" value="ECO:0007669"/>
    <property type="project" value="UniProtKB-EC"/>
</dbReference>
<dbReference type="InterPro" id="IPR017475">
    <property type="entry name" value="EPS_sugar_tfrase"/>
</dbReference>
<dbReference type="Pfam" id="PF02397">
    <property type="entry name" value="Bac_transf"/>
    <property type="match status" value="1"/>
</dbReference>
<dbReference type="NCBIfam" id="TIGR03025">
    <property type="entry name" value="EPS_sugtrans"/>
    <property type="match status" value="1"/>
</dbReference>
<evidence type="ECO:0000256" key="7">
    <source>
        <dbReference type="SAM" id="Phobius"/>
    </source>
</evidence>
<name>A0ABT3T956_9GAMM</name>
<gene>
    <name evidence="9" type="ORF">EYC82_15735</name>
</gene>
<evidence type="ECO:0000256" key="4">
    <source>
        <dbReference type="ARBA" id="ARBA00022692"/>
    </source>
</evidence>
<dbReference type="NCBIfam" id="TIGR03023">
    <property type="entry name" value="WcaJ_sugtrans"/>
    <property type="match status" value="1"/>
</dbReference>